<dbReference type="RefSeq" id="WP_078477016.1">
    <property type="nucleotide sequence ID" value="NZ_MPRK01000110.1"/>
</dbReference>
<feature type="transmembrane region" description="Helical" evidence="1">
    <location>
        <begin position="7"/>
        <end position="28"/>
    </location>
</feature>
<keyword evidence="1" id="KW-0472">Membrane</keyword>
<feature type="transmembrane region" description="Helical" evidence="1">
    <location>
        <begin position="66"/>
        <end position="91"/>
    </location>
</feature>
<reference evidence="2 3" key="1">
    <citation type="submission" date="2016-11" db="EMBL/GenBank/DDBJ databases">
        <title>Mixed transmission modes and dynamic genome evolution in an obligate animal-bacterial symbiosis.</title>
        <authorList>
            <person name="Russell S.L."/>
            <person name="Corbett-Detig R.B."/>
            <person name="Cavanaugh C.M."/>
        </authorList>
    </citation>
    <scope>NUCLEOTIDE SEQUENCE [LARGE SCALE GENOMIC DNA]</scope>
    <source>
        <strain evidence="2">Sp-SM6</strain>
    </source>
</reference>
<dbReference type="AlphaFoldDB" id="A0A1T2L446"/>
<gene>
    <name evidence="2" type="ORF">BOW52_06685</name>
</gene>
<name>A0A1T2L446_9GAMM</name>
<protein>
    <submittedName>
        <fullName evidence="2">Uncharacterized protein</fullName>
    </submittedName>
</protein>
<sequence length="92" mass="10547">MSYPLKIVAFILYHLLYLGIIMLSARFFFPDYTYILMTCVLLPASMLGGSIYLIKRNISSKQQVVMKILSVLYFSGFALMIAYLIVTSWAFV</sequence>
<feature type="transmembrane region" description="Helical" evidence="1">
    <location>
        <begin position="34"/>
        <end position="54"/>
    </location>
</feature>
<accession>A0A1T2L446</accession>
<evidence type="ECO:0000256" key="1">
    <source>
        <dbReference type="SAM" id="Phobius"/>
    </source>
</evidence>
<proteinExistence type="predicted"/>
<comment type="caution">
    <text evidence="2">The sequence shown here is derived from an EMBL/GenBank/DDBJ whole genome shotgun (WGS) entry which is preliminary data.</text>
</comment>
<keyword evidence="1" id="KW-0812">Transmembrane</keyword>
<keyword evidence="3" id="KW-1185">Reference proteome</keyword>
<evidence type="ECO:0000313" key="3">
    <source>
        <dbReference type="Proteomes" id="UP000190198"/>
    </source>
</evidence>
<organism evidence="2 3">
    <name type="scientific">Solemya elarraichensis gill symbiont</name>
    <dbReference type="NCBI Taxonomy" id="1918949"/>
    <lineage>
        <taxon>Bacteria</taxon>
        <taxon>Pseudomonadati</taxon>
        <taxon>Pseudomonadota</taxon>
        <taxon>Gammaproteobacteria</taxon>
        <taxon>sulfur-oxidizing symbionts</taxon>
    </lineage>
</organism>
<dbReference type="Proteomes" id="UP000190198">
    <property type="component" value="Unassembled WGS sequence"/>
</dbReference>
<dbReference type="EMBL" id="MPRK01000110">
    <property type="protein sequence ID" value="OOZ39863.1"/>
    <property type="molecule type" value="Genomic_DNA"/>
</dbReference>
<evidence type="ECO:0000313" key="2">
    <source>
        <dbReference type="EMBL" id="OOZ39863.1"/>
    </source>
</evidence>
<keyword evidence="1" id="KW-1133">Transmembrane helix</keyword>